<evidence type="ECO:0000256" key="1">
    <source>
        <dbReference type="ARBA" id="ARBA00010716"/>
    </source>
</evidence>
<evidence type="ECO:0000256" key="4">
    <source>
        <dbReference type="ARBA" id="ARBA00022723"/>
    </source>
</evidence>
<evidence type="ECO:0000256" key="6">
    <source>
        <dbReference type="ARBA" id="ARBA00023277"/>
    </source>
</evidence>
<dbReference type="STRING" id="568069.A0A1J1IRB1"/>
<evidence type="ECO:0000256" key="2">
    <source>
        <dbReference type="ARBA" id="ARBA00011899"/>
    </source>
</evidence>
<dbReference type="EC" id="3.5.1.25" evidence="2 8"/>
<dbReference type="GO" id="GO:0019262">
    <property type="term" value="P:N-acetylneuraminate catabolic process"/>
    <property type="evidence" value="ECO:0007669"/>
    <property type="project" value="UniProtKB-ARBA"/>
</dbReference>
<keyword evidence="4 11" id="KW-0479">Metal-binding</keyword>
<evidence type="ECO:0000313" key="13">
    <source>
        <dbReference type="EMBL" id="CRL02688.1"/>
    </source>
</evidence>
<feature type="binding site" evidence="11">
    <location>
        <position position="150"/>
    </location>
    <ligand>
        <name>Zn(2+)</name>
        <dbReference type="ChEBI" id="CHEBI:29105"/>
    </ligand>
</feature>
<evidence type="ECO:0000256" key="11">
    <source>
        <dbReference type="PIRSR" id="PIRSR038994-3"/>
    </source>
</evidence>
<comment type="similarity">
    <text evidence="1 8">Belongs to the metallo-dependent hydrolases superfamily. NagA family.</text>
</comment>
<dbReference type="InterPro" id="IPR011059">
    <property type="entry name" value="Metal-dep_hydrolase_composite"/>
</dbReference>
<comment type="cofactor">
    <cofactor evidence="11">
        <name>a divalent metal cation</name>
        <dbReference type="ChEBI" id="CHEBI:60240"/>
    </cofactor>
    <text evidence="11">Binds 1 divalent metal cation per subunit.</text>
</comment>
<evidence type="ECO:0000256" key="8">
    <source>
        <dbReference type="PIRNR" id="PIRNR038994"/>
    </source>
</evidence>
<protein>
    <recommendedName>
        <fullName evidence="3 8">N-acetylglucosamine-6-phosphate deacetylase</fullName>
        <ecNumber evidence="2 8">3.5.1.25</ecNumber>
    </recommendedName>
</protein>
<feature type="binding site" evidence="10">
    <location>
        <position position="249"/>
    </location>
    <ligand>
        <name>substrate</name>
    </ligand>
</feature>
<keyword evidence="5 8" id="KW-0378">Hydrolase</keyword>
<dbReference type="CDD" id="cd00854">
    <property type="entry name" value="NagA"/>
    <property type="match status" value="1"/>
</dbReference>
<feature type="binding site" evidence="10">
    <location>
        <begin position="334"/>
        <end position="336"/>
    </location>
    <ligand>
        <name>substrate</name>
    </ligand>
</feature>
<dbReference type="Pfam" id="PF01979">
    <property type="entry name" value="Amidohydro_1"/>
    <property type="match status" value="1"/>
</dbReference>
<feature type="binding site" evidence="10">
    <location>
        <begin position="241"/>
        <end position="242"/>
    </location>
    <ligand>
        <name>substrate</name>
    </ligand>
</feature>
<organism evidence="13 14">
    <name type="scientific">Clunio marinus</name>
    <dbReference type="NCBI Taxonomy" id="568069"/>
    <lineage>
        <taxon>Eukaryota</taxon>
        <taxon>Metazoa</taxon>
        <taxon>Ecdysozoa</taxon>
        <taxon>Arthropoda</taxon>
        <taxon>Hexapoda</taxon>
        <taxon>Insecta</taxon>
        <taxon>Pterygota</taxon>
        <taxon>Neoptera</taxon>
        <taxon>Endopterygota</taxon>
        <taxon>Diptera</taxon>
        <taxon>Nematocera</taxon>
        <taxon>Chironomoidea</taxon>
        <taxon>Chironomidae</taxon>
        <taxon>Clunio</taxon>
    </lineage>
</organism>
<evidence type="ECO:0000256" key="5">
    <source>
        <dbReference type="ARBA" id="ARBA00022801"/>
    </source>
</evidence>
<sequence length="427" mass="46869">MLSEHIGTGKPPMDKVLKLIKFNNCRILRNHKIIKEDLWVRNGKIIDPEKIFFDEKKQAHLQIDCHNAIIAPGYIDLQINGGYGVDFSYDVNTVEAGIVKVSQGLLAHGVTSFCPTLVTSPTETYHQVLPKIKKRAGGKHGATVLGVHVEGPFISIEKKGAHPAHCIRELDEGFKTVEEVYGDLSNISIITLAPEKQWAPETIDELVKRGITVSLGHSMGDLKHGETAVQHGATLITHLFNAMLPFHHRDPGLVGLLASSEIPEGRNVFFGIISDGIHTHAAALRIAYRTHPNGLILVTDAISAMGLEEGMHRIGQFSIEVRDKKGYIAGTNTLCGSIAPMDECVRIFKRATNCSLEFALEAASLHPAKCLGISDRKGTLNYGTDADLILMDDDMNIHSTWIAGDCVYEIDEHSMPNVSTQSVENYF</sequence>
<dbReference type="Proteomes" id="UP000183832">
    <property type="component" value="Unassembled WGS sequence"/>
</dbReference>
<dbReference type="PANTHER" id="PTHR11113:SF14">
    <property type="entry name" value="N-ACETYLGLUCOSAMINE-6-PHOSPHATE DEACETYLASE"/>
    <property type="match status" value="1"/>
</dbReference>
<dbReference type="GO" id="GO:0008448">
    <property type="term" value="F:N-acetylglucosamine-6-phosphate deacetylase activity"/>
    <property type="evidence" value="ECO:0007669"/>
    <property type="project" value="UniProtKB-UniRule"/>
</dbReference>
<comment type="catalytic activity">
    <reaction evidence="7 8">
        <text>N-acetyl-D-glucosamine 6-phosphate + H2O = D-glucosamine 6-phosphate + acetate</text>
        <dbReference type="Rhea" id="RHEA:22936"/>
        <dbReference type="ChEBI" id="CHEBI:15377"/>
        <dbReference type="ChEBI" id="CHEBI:30089"/>
        <dbReference type="ChEBI" id="CHEBI:57513"/>
        <dbReference type="ChEBI" id="CHEBI:58725"/>
        <dbReference type="EC" id="3.5.1.25"/>
    </reaction>
</comment>
<reference evidence="13 14" key="1">
    <citation type="submission" date="2015-04" db="EMBL/GenBank/DDBJ databases">
        <authorList>
            <person name="Syromyatnikov M.Y."/>
            <person name="Popov V.N."/>
        </authorList>
    </citation>
    <scope>NUCLEOTIDE SEQUENCE [LARGE SCALE GENOMIC DNA]</scope>
</reference>
<dbReference type="PIRSF" id="PIRSF038994">
    <property type="entry name" value="NagA"/>
    <property type="match status" value="1"/>
</dbReference>
<keyword evidence="14" id="KW-1185">Reference proteome</keyword>
<dbReference type="OrthoDB" id="10264777at2759"/>
<dbReference type="GO" id="GO:0106279">
    <property type="term" value="P:negative regulation of UDP-N-acetylglucosamine biosynthetic process"/>
    <property type="evidence" value="ECO:0007669"/>
    <property type="project" value="UniProtKB-ARBA"/>
</dbReference>
<proteinExistence type="inferred from homology"/>
<dbReference type="GO" id="GO:0006046">
    <property type="term" value="P:N-acetylglucosamine catabolic process"/>
    <property type="evidence" value="ECO:0007669"/>
    <property type="project" value="TreeGrafter"/>
</dbReference>
<dbReference type="SUPFAM" id="SSF51556">
    <property type="entry name" value="Metallo-dependent hydrolases"/>
    <property type="match status" value="1"/>
</dbReference>
<dbReference type="Gene3D" id="2.30.40.10">
    <property type="entry name" value="Urease, subunit C, domain 1"/>
    <property type="match status" value="1"/>
</dbReference>
<evidence type="ECO:0000256" key="10">
    <source>
        <dbReference type="PIRSR" id="PIRSR038994-2"/>
    </source>
</evidence>
<accession>A0A1J1IRB1</accession>
<evidence type="ECO:0000313" key="14">
    <source>
        <dbReference type="Proteomes" id="UP000183832"/>
    </source>
</evidence>
<dbReference type="NCBIfam" id="TIGR00221">
    <property type="entry name" value="nagA"/>
    <property type="match status" value="1"/>
</dbReference>
<dbReference type="InterPro" id="IPR032466">
    <property type="entry name" value="Metal_Hydrolase"/>
</dbReference>
<dbReference type="GO" id="GO:0046872">
    <property type="term" value="F:metal ion binding"/>
    <property type="evidence" value="ECO:0007669"/>
    <property type="project" value="UniProtKB-KW"/>
</dbReference>
<dbReference type="InterPro" id="IPR006680">
    <property type="entry name" value="Amidohydro-rel"/>
</dbReference>
<dbReference type="PANTHER" id="PTHR11113">
    <property type="entry name" value="N-ACETYLGLUCOSAMINE-6-PHOSPHATE DEACETYLASE"/>
    <property type="match status" value="1"/>
</dbReference>
<dbReference type="FunFam" id="3.20.20.140:FF:000023">
    <property type="entry name" value="N-acetylglucosamine-6-phosphate deacetylase"/>
    <property type="match status" value="1"/>
</dbReference>
<dbReference type="InterPro" id="IPR003764">
    <property type="entry name" value="GlcNAc_6-P_deAcase"/>
</dbReference>
<gene>
    <name evidence="13" type="ORF">CLUMA_CG015838</name>
</gene>
<evidence type="ECO:0000259" key="12">
    <source>
        <dbReference type="Pfam" id="PF01979"/>
    </source>
</evidence>
<keyword evidence="6 8" id="KW-0119">Carbohydrate metabolism</keyword>
<feature type="domain" description="Amidohydrolase-related" evidence="12">
    <location>
        <begin position="69"/>
        <end position="406"/>
    </location>
</feature>
<feature type="binding site" evidence="10">
    <location>
        <position position="278"/>
    </location>
    <ligand>
        <name>substrate</name>
    </ligand>
</feature>
<feature type="binding site" evidence="11">
    <location>
        <position position="238"/>
    </location>
    <ligand>
        <name>Zn(2+)</name>
        <dbReference type="ChEBI" id="CHEBI:29105"/>
    </ligand>
</feature>
<evidence type="ECO:0000256" key="3">
    <source>
        <dbReference type="ARBA" id="ARBA00018029"/>
    </source>
</evidence>
<evidence type="ECO:0000256" key="7">
    <source>
        <dbReference type="ARBA" id="ARBA00047647"/>
    </source>
</evidence>
<dbReference type="Gene3D" id="3.20.20.140">
    <property type="entry name" value="Metal-dependent hydrolases"/>
    <property type="match status" value="1"/>
</dbReference>
<dbReference type="SUPFAM" id="SSF51338">
    <property type="entry name" value="Composite domain of metallo-dependent hydrolases"/>
    <property type="match status" value="1"/>
</dbReference>
<feature type="binding site" evidence="11">
    <location>
        <position position="217"/>
    </location>
    <ligand>
        <name>Zn(2+)</name>
        <dbReference type="ChEBI" id="CHEBI:29105"/>
    </ligand>
</feature>
<feature type="binding site" evidence="10">
    <location>
        <position position="161"/>
    </location>
    <ligand>
        <name>substrate</name>
    </ligand>
</feature>
<feature type="active site" description="Proton donor/acceptor" evidence="9">
    <location>
        <position position="300"/>
    </location>
</feature>
<evidence type="ECO:0000256" key="9">
    <source>
        <dbReference type="PIRSR" id="PIRSR038994-1"/>
    </source>
</evidence>
<name>A0A1J1IRB1_9DIPT</name>
<dbReference type="EMBL" id="CVRI01000058">
    <property type="protein sequence ID" value="CRL02688.1"/>
    <property type="molecule type" value="Genomic_DNA"/>
</dbReference>
<dbReference type="AlphaFoldDB" id="A0A1J1IRB1"/>